<dbReference type="RefSeq" id="WP_229158060.1">
    <property type="nucleotide sequence ID" value="NZ_JAJEWP010000001.1"/>
</dbReference>
<dbReference type="EMBL" id="JAJEWP010000001">
    <property type="protein sequence ID" value="MCC2615801.1"/>
    <property type="molecule type" value="Genomic_DNA"/>
</dbReference>
<name>A0ABS8G6V1_9ALTE</name>
<proteinExistence type="predicted"/>
<reference evidence="2 3" key="1">
    <citation type="submission" date="2021-10" db="EMBL/GenBank/DDBJ databases">
        <title>Draft genome of Aestuariibacter halophilus JC2043.</title>
        <authorList>
            <person name="Emsley S.A."/>
            <person name="Pfannmuller K.M."/>
            <person name="Ushijima B."/>
            <person name="Saw J.H."/>
            <person name="Videau P."/>
        </authorList>
    </citation>
    <scope>NUCLEOTIDE SEQUENCE [LARGE SCALE GENOMIC DNA]</scope>
    <source>
        <strain evidence="2 3">JC2043</strain>
    </source>
</reference>
<protein>
    <submittedName>
        <fullName evidence="2">Uncharacterized protein</fullName>
    </submittedName>
</protein>
<gene>
    <name evidence="2" type="ORF">LJ739_06080</name>
</gene>
<feature type="region of interest" description="Disordered" evidence="1">
    <location>
        <begin position="46"/>
        <end position="69"/>
    </location>
</feature>
<comment type="caution">
    <text evidence="2">The sequence shown here is derived from an EMBL/GenBank/DDBJ whole genome shotgun (WGS) entry which is preliminary data.</text>
</comment>
<evidence type="ECO:0000313" key="3">
    <source>
        <dbReference type="Proteomes" id="UP001520878"/>
    </source>
</evidence>
<evidence type="ECO:0000313" key="2">
    <source>
        <dbReference type="EMBL" id="MCC2615801.1"/>
    </source>
</evidence>
<organism evidence="2 3">
    <name type="scientific">Fluctibacter halophilus</name>
    <dbReference type="NCBI Taxonomy" id="226011"/>
    <lineage>
        <taxon>Bacteria</taxon>
        <taxon>Pseudomonadati</taxon>
        <taxon>Pseudomonadota</taxon>
        <taxon>Gammaproteobacteria</taxon>
        <taxon>Alteromonadales</taxon>
        <taxon>Alteromonadaceae</taxon>
        <taxon>Fluctibacter</taxon>
    </lineage>
</organism>
<evidence type="ECO:0000256" key="1">
    <source>
        <dbReference type="SAM" id="MobiDB-lite"/>
    </source>
</evidence>
<dbReference type="Proteomes" id="UP001520878">
    <property type="component" value="Unassembled WGS sequence"/>
</dbReference>
<accession>A0ABS8G6V1</accession>
<feature type="compositionally biased region" description="Acidic residues" evidence="1">
    <location>
        <begin position="48"/>
        <end position="63"/>
    </location>
</feature>
<keyword evidence="3" id="KW-1185">Reference proteome</keyword>
<sequence>MSALQLLEALACDPSQRRNLSVPQQLAEAIEDAEQGKDKYWCIIFPSEPDDQEDDDKDDEDDSDKISLH</sequence>